<proteinExistence type="predicted"/>
<evidence type="ECO:0000313" key="1">
    <source>
        <dbReference type="EMBL" id="KSW11935.1"/>
    </source>
</evidence>
<organism evidence="1 2">
    <name type="scientific">Pyrodictium occultum</name>
    <dbReference type="NCBI Taxonomy" id="2309"/>
    <lineage>
        <taxon>Archaea</taxon>
        <taxon>Thermoproteota</taxon>
        <taxon>Thermoprotei</taxon>
        <taxon>Desulfurococcales</taxon>
        <taxon>Pyrodictiaceae</taxon>
        <taxon>Pyrodictium</taxon>
    </lineage>
</organism>
<evidence type="ECO:0000313" key="2">
    <source>
        <dbReference type="Proteomes" id="UP000053352"/>
    </source>
</evidence>
<accession>A0A0V8RV56</accession>
<dbReference type="Proteomes" id="UP000053352">
    <property type="component" value="Unassembled WGS sequence"/>
</dbReference>
<comment type="caution">
    <text evidence="1">The sequence shown here is derived from an EMBL/GenBank/DDBJ whole genome shotgun (WGS) entry which is preliminary data.</text>
</comment>
<gene>
    <name evidence="1" type="ORF">CF15_03845</name>
</gene>
<reference evidence="1 2" key="1">
    <citation type="submission" date="2015-11" db="EMBL/GenBank/DDBJ databases">
        <title>Genome sequence of Pyrodictium occultum PL-19, a marine hyperthermophilic archaeon isolated from Volcano, Italy.</title>
        <authorList>
            <person name="Utturkar S."/>
            <person name="Huber H."/>
            <person name="Leptihn S."/>
            <person name="Brown S."/>
            <person name="Stetter K.O."/>
            <person name="Podar M."/>
        </authorList>
    </citation>
    <scope>NUCLEOTIDE SEQUENCE [LARGE SCALE GENOMIC DNA]</scope>
    <source>
        <strain evidence="1 2">PL-19</strain>
    </source>
</reference>
<protein>
    <recommendedName>
        <fullName evidence="3">THUMP domain-containing protein</fullName>
    </recommendedName>
</protein>
<dbReference type="STRING" id="2309.CF15_03845"/>
<sequence length="193" mass="22179">MARGRLVLVATAKPWHLQPAEEEIGDALIRYDNNVTLEREEVAPLLYVFSTRLSPFDAFKIVVREPPAYVERVVPAELIIGVKVEVEDKRGLRSLVEALVVLLEKRGVDSIRVEAKPRGFFLLGGDEKRWSREVGRLVSGMAGVRVLRKAPWSIKLEDTRYGVVAALMRNLWDRMRLWRYRRLGIEGEEESKR</sequence>
<evidence type="ECO:0008006" key="3">
    <source>
        <dbReference type="Google" id="ProtNLM"/>
    </source>
</evidence>
<dbReference type="OrthoDB" id="15322at2157"/>
<dbReference type="AlphaFoldDB" id="A0A0V8RV56"/>
<dbReference type="RefSeq" id="WP_058370615.1">
    <property type="nucleotide sequence ID" value="NZ_LNTB01000001.1"/>
</dbReference>
<dbReference type="EMBL" id="LNTB01000001">
    <property type="protein sequence ID" value="KSW11935.1"/>
    <property type="molecule type" value="Genomic_DNA"/>
</dbReference>
<name>A0A0V8RV56_PYROC</name>
<keyword evidence="2" id="KW-1185">Reference proteome</keyword>